<dbReference type="SUPFAM" id="SSF54106">
    <property type="entry name" value="LysM domain"/>
    <property type="match status" value="1"/>
</dbReference>
<organism evidence="3 4">
    <name type="scientific">Candidatus Neptunichlamydia vexilliferae</name>
    <dbReference type="NCBI Taxonomy" id="1651774"/>
    <lineage>
        <taxon>Bacteria</taxon>
        <taxon>Pseudomonadati</taxon>
        <taxon>Chlamydiota</taxon>
        <taxon>Chlamydiia</taxon>
        <taxon>Parachlamydiales</taxon>
        <taxon>Simkaniaceae</taxon>
        <taxon>Candidatus Neptunichlamydia</taxon>
    </lineage>
</organism>
<keyword evidence="1" id="KW-0812">Transmembrane</keyword>
<feature type="domain" description="LysM" evidence="2">
    <location>
        <begin position="300"/>
        <end position="343"/>
    </location>
</feature>
<dbReference type="PROSITE" id="PS51782">
    <property type="entry name" value="LYSM"/>
    <property type="match status" value="1"/>
</dbReference>
<feature type="transmembrane region" description="Helical" evidence="1">
    <location>
        <begin position="20"/>
        <end position="40"/>
    </location>
</feature>
<keyword evidence="4" id="KW-1185">Reference proteome</keyword>
<accession>A0ABS0B0W7</accession>
<evidence type="ECO:0000259" key="2">
    <source>
        <dbReference type="PROSITE" id="PS51782"/>
    </source>
</evidence>
<dbReference type="InterPro" id="IPR036779">
    <property type="entry name" value="LysM_dom_sf"/>
</dbReference>
<evidence type="ECO:0000313" key="4">
    <source>
        <dbReference type="Proteomes" id="UP001194714"/>
    </source>
</evidence>
<protein>
    <recommendedName>
        <fullName evidence="2">LysM domain-containing protein</fullName>
    </recommendedName>
</protein>
<keyword evidence="1" id="KW-0472">Membrane</keyword>
<gene>
    <name evidence="3" type="ORF">NEPTK9_001538</name>
</gene>
<proteinExistence type="predicted"/>
<sequence length="345" mass="38888">MDNPSFEKILARRSRMLIHALIISGTLNFALIATFVTFVLKERKGIVLPTAAHETVKKTYLKNQAVLAEFAAMSYDQLVRELYDETHVEEGQRRCDLALAALAHFHHFDIERALAGAPIEKRETLFQGAPFILYPGLRADCLEGIRRFARVEVWPLTAEGLLQEISRREEVPRSLQDALSCTTEYFLIQRALKRLPYALSDNALFDLIIKGSLDATTVADLPVFLLPRIEKGSQLAAYLLILVERDFALKQLTDSQMEKLLSLLTEKTPEVEDFLAEVATGLRSDAVHALAGKPLEASPRHYTVQQGDNLWKISRKFKVKVETIRELNQLESDTLKPGAELLLPP</sequence>
<dbReference type="SMART" id="SM00257">
    <property type="entry name" value="LysM"/>
    <property type="match status" value="1"/>
</dbReference>
<evidence type="ECO:0000256" key="1">
    <source>
        <dbReference type="SAM" id="Phobius"/>
    </source>
</evidence>
<dbReference type="EMBL" id="JAAEJV010000062">
    <property type="protein sequence ID" value="MBF5060012.1"/>
    <property type="molecule type" value="Genomic_DNA"/>
</dbReference>
<dbReference type="RefSeq" id="WP_194848342.1">
    <property type="nucleotide sequence ID" value="NZ_JAAEJV010000062.1"/>
</dbReference>
<dbReference type="Proteomes" id="UP001194714">
    <property type="component" value="Unassembled WGS sequence"/>
</dbReference>
<dbReference type="InterPro" id="IPR018392">
    <property type="entry name" value="LysM"/>
</dbReference>
<dbReference type="CDD" id="cd00118">
    <property type="entry name" value="LysM"/>
    <property type="match status" value="1"/>
</dbReference>
<keyword evidence="1" id="KW-1133">Transmembrane helix</keyword>
<reference evidence="3 4" key="1">
    <citation type="submission" date="2020-01" db="EMBL/GenBank/DDBJ databases">
        <title>Draft genome sequence of Cand. Neptunochlamydia vexilliferae K9.</title>
        <authorList>
            <person name="Schulz F."/>
            <person name="Koestlbacher S."/>
            <person name="Wascher F."/>
            <person name="Pizzetti I."/>
            <person name="Horn M."/>
        </authorList>
    </citation>
    <scope>NUCLEOTIDE SEQUENCE [LARGE SCALE GENOMIC DNA]</scope>
    <source>
        <strain evidence="3 4">K9</strain>
    </source>
</reference>
<evidence type="ECO:0000313" key="3">
    <source>
        <dbReference type="EMBL" id="MBF5060012.1"/>
    </source>
</evidence>
<name>A0ABS0B0W7_9BACT</name>
<dbReference type="Pfam" id="PF01476">
    <property type="entry name" value="LysM"/>
    <property type="match status" value="1"/>
</dbReference>
<dbReference type="Gene3D" id="3.10.350.10">
    <property type="entry name" value="LysM domain"/>
    <property type="match status" value="1"/>
</dbReference>
<comment type="caution">
    <text evidence="3">The sequence shown here is derived from an EMBL/GenBank/DDBJ whole genome shotgun (WGS) entry which is preliminary data.</text>
</comment>